<keyword evidence="2" id="KW-1185">Reference proteome</keyword>
<gene>
    <name evidence="1" type="ORF">HPB50_017357</name>
</gene>
<dbReference type="Proteomes" id="UP000821845">
    <property type="component" value="Chromosome 4"/>
</dbReference>
<accession>A0ACB7SGG4</accession>
<reference evidence="1" key="1">
    <citation type="submission" date="2020-05" db="EMBL/GenBank/DDBJ databases">
        <title>Large-scale comparative analyses of tick genomes elucidate their genetic diversity and vector capacities.</title>
        <authorList>
            <person name="Jia N."/>
            <person name="Wang J."/>
            <person name="Shi W."/>
            <person name="Du L."/>
            <person name="Sun Y."/>
            <person name="Zhan W."/>
            <person name="Jiang J."/>
            <person name="Wang Q."/>
            <person name="Zhang B."/>
            <person name="Ji P."/>
            <person name="Sakyi L.B."/>
            <person name="Cui X."/>
            <person name="Yuan T."/>
            <person name="Jiang B."/>
            <person name="Yang W."/>
            <person name="Lam T.T.-Y."/>
            <person name="Chang Q."/>
            <person name="Ding S."/>
            <person name="Wang X."/>
            <person name="Zhu J."/>
            <person name="Ruan X."/>
            <person name="Zhao L."/>
            <person name="Wei J."/>
            <person name="Que T."/>
            <person name="Du C."/>
            <person name="Cheng J."/>
            <person name="Dai P."/>
            <person name="Han X."/>
            <person name="Huang E."/>
            <person name="Gao Y."/>
            <person name="Liu J."/>
            <person name="Shao H."/>
            <person name="Ye R."/>
            <person name="Li L."/>
            <person name="Wei W."/>
            <person name="Wang X."/>
            <person name="Wang C."/>
            <person name="Yang T."/>
            <person name="Huo Q."/>
            <person name="Li W."/>
            <person name="Guo W."/>
            <person name="Chen H."/>
            <person name="Zhou L."/>
            <person name="Ni X."/>
            <person name="Tian J."/>
            <person name="Zhou Y."/>
            <person name="Sheng Y."/>
            <person name="Liu T."/>
            <person name="Pan Y."/>
            <person name="Xia L."/>
            <person name="Li J."/>
            <person name="Zhao F."/>
            <person name="Cao W."/>
        </authorList>
    </citation>
    <scope>NUCLEOTIDE SEQUENCE</scope>
    <source>
        <strain evidence="1">Hyas-2018</strain>
    </source>
</reference>
<comment type="caution">
    <text evidence="1">The sequence shown here is derived from an EMBL/GenBank/DDBJ whole genome shotgun (WGS) entry which is preliminary data.</text>
</comment>
<evidence type="ECO:0000313" key="1">
    <source>
        <dbReference type="EMBL" id="KAH6933650.1"/>
    </source>
</evidence>
<name>A0ACB7SGG4_HYAAI</name>
<proteinExistence type="predicted"/>
<dbReference type="EMBL" id="CM023484">
    <property type="protein sequence ID" value="KAH6933650.1"/>
    <property type="molecule type" value="Genomic_DNA"/>
</dbReference>
<sequence length="322" mass="36770">MEPVHSGVATHVIDGIAVAPFMTPKSLRQGLDFVARKGDLLQVTYPKSGTHWLLYITQLILKEDEPIGSYEELLGSTRFIEYELDAPEYKSSTEIRSLCTHLPLRKDKLNPEAKYIYLARNPWDVCDSCYRQEADFGNLRPGESAFDEFLEKFLTGQMHRGCYFQHLMAGYSLRDEPNVLFLTYEQLKRDTRATVLALARFLGTRYEKMLQEADGDGRVRLHSLLQRISADNMRKVLRIDLLQTCRPVLKKLADGLISSSKASQAEKPGTYSFTRKAQIGSWKERFSPENLRAMEACIAEKTRGSDVMNLWSDIRAEALSRC</sequence>
<organism evidence="1 2">
    <name type="scientific">Hyalomma asiaticum</name>
    <name type="common">Tick</name>
    <dbReference type="NCBI Taxonomy" id="266040"/>
    <lineage>
        <taxon>Eukaryota</taxon>
        <taxon>Metazoa</taxon>
        <taxon>Ecdysozoa</taxon>
        <taxon>Arthropoda</taxon>
        <taxon>Chelicerata</taxon>
        <taxon>Arachnida</taxon>
        <taxon>Acari</taxon>
        <taxon>Parasitiformes</taxon>
        <taxon>Ixodida</taxon>
        <taxon>Ixodoidea</taxon>
        <taxon>Ixodidae</taxon>
        <taxon>Hyalomminae</taxon>
        <taxon>Hyalomma</taxon>
    </lineage>
</organism>
<protein>
    <submittedName>
        <fullName evidence="1">Uncharacterized protein</fullName>
    </submittedName>
</protein>
<evidence type="ECO:0000313" key="2">
    <source>
        <dbReference type="Proteomes" id="UP000821845"/>
    </source>
</evidence>